<evidence type="ECO:0000256" key="2">
    <source>
        <dbReference type="SAM" id="Phobius"/>
    </source>
</evidence>
<feature type="chain" id="PRO_5045990831" description="Kelch repeat protein" evidence="3">
    <location>
        <begin position="22"/>
        <end position="600"/>
    </location>
</feature>
<accession>A0ABR1TMN5</accession>
<organism evidence="4 5">
    <name type="scientific">Apiospora saccharicola</name>
    <dbReference type="NCBI Taxonomy" id="335842"/>
    <lineage>
        <taxon>Eukaryota</taxon>
        <taxon>Fungi</taxon>
        <taxon>Dikarya</taxon>
        <taxon>Ascomycota</taxon>
        <taxon>Pezizomycotina</taxon>
        <taxon>Sordariomycetes</taxon>
        <taxon>Xylariomycetidae</taxon>
        <taxon>Amphisphaeriales</taxon>
        <taxon>Apiosporaceae</taxon>
        <taxon>Apiospora</taxon>
    </lineage>
</organism>
<evidence type="ECO:0000256" key="1">
    <source>
        <dbReference type="SAM" id="MobiDB-lite"/>
    </source>
</evidence>
<feature type="region of interest" description="Disordered" evidence="1">
    <location>
        <begin position="441"/>
        <end position="460"/>
    </location>
</feature>
<keyword evidence="2" id="KW-0472">Membrane</keyword>
<feature type="compositionally biased region" description="Polar residues" evidence="1">
    <location>
        <begin position="550"/>
        <end position="575"/>
    </location>
</feature>
<comment type="caution">
    <text evidence="4">The sequence shown here is derived from an EMBL/GenBank/DDBJ whole genome shotgun (WGS) entry which is preliminary data.</text>
</comment>
<dbReference type="EMBL" id="JAQQWM010000009">
    <property type="protein sequence ID" value="KAK8047911.1"/>
    <property type="molecule type" value="Genomic_DNA"/>
</dbReference>
<dbReference type="InterPro" id="IPR011043">
    <property type="entry name" value="Gal_Oxase/kelch_b-propeller"/>
</dbReference>
<feature type="transmembrane region" description="Helical" evidence="2">
    <location>
        <begin position="465"/>
        <end position="487"/>
    </location>
</feature>
<feature type="compositionally biased region" description="Low complexity" evidence="1">
    <location>
        <begin position="448"/>
        <end position="460"/>
    </location>
</feature>
<evidence type="ECO:0000313" key="5">
    <source>
        <dbReference type="Proteomes" id="UP001446871"/>
    </source>
</evidence>
<gene>
    <name evidence="4" type="ORF">PG996_015975</name>
</gene>
<keyword evidence="2" id="KW-0812">Transmembrane</keyword>
<dbReference type="PANTHER" id="PTHR23244:SF490">
    <property type="entry name" value="KELCH REPEAT PROTEIN"/>
    <property type="match status" value="1"/>
</dbReference>
<dbReference type="InterPro" id="IPR015915">
    <property type="entry name" value="Kelch-typ_b-propeller"/>
</dbReference>
<feature type="signal peptide" evidence="3">
    <location>
        <begin position="1"/>
        <end position="21"/>
    </location>
</feature>
<dbReference type="SUPFAM" id="SSF50965">
    <property type="entry name" value="Galactose oxidase, central domain"/>
    <property type="match status" value="1"/>
</dbReference>
<keyword evidence="2" id="KW-1133">Transmembrane helix</keyword>
<sequence length="600" mass="64062">MLHLWPSAAIASSLLFGGAWSTDPYNAKLLIRRTGHSLIGNSLYVDGGEVAQYISPGKAEEKATRQFNDTLVIPLDQNWSNKTVPVKVIPKNDAPVFDEAALWVDETHNAMYMWGGQGPWGNLTKEKALWGFDAGSQQWSKKAPSNVDVFMNLVRTSLAARTTCRGVGFYLGGFVSVWTDPSAKAGGNNFPAPGMLTYDMESGGWANQSTTALNTYGNIVGGSLSCLSSFGTDSKGLVMVLGGEIARPNDYDPKTDGLVSLSNITFWDMATESWHSQLATGDIPSPRSRACVVAAAAPDGNSYELFMYGGYDAAANKSMTDVYVLSIPGFVWFKADIDTGAPRVGQACAVLGGQGNHQMAVVGGANSDLPYYNKFRDPDPWPNAINVLDLTALQWKSEYDHAAPAYEPPVMVKDWYNAGNQDKVGWISEDVMNLFKGGNGTSDSKTLGSESSNSNTSGSGSHTGAIVGGAVGGTVAVILAVVAFLLVRRHLSKKQWAAAQQQNPYADGTEYAAAPSATPAASDYKYQPYASSSPGLYEAPCQEPEPSMLSAETSPMEMQSHDGQATTNPLGQHPQQGAAGLPILHSSQQSGRQSHFYEMP</sequence>
<dbReference type="Gene3D" id="2.120.10.80">
    <property type="entry name" value="Kelch-type beta propeller"/>
    <property type="match status" value="1"/>
</dbReference>
<dbReference type="Proteomes" id="UP001446871">
    <property type="component" value="Unassembled WGS sequence"/>
</dbReference>
<name>A0ABR1TMN5_9PEZI</name>
<keyword evidence="5" id="KW-1185">Reference proteome</keyword>
<protein>
    <recommendedName>
        <fullName evidence="6">Kelch repeat protein</fullName>
    </recommendedName>
</protein>
<dbReference type="PANTHER" id="PTHR23244">
    <property type="entry name" value="KELCH REPEAT DOMAIN"/>
    <property type="match status" value="1"/>
</dbReference>
<keyword evidence="3" id="KW-0732">Signal</keyword>
<proteinExistence type="predicted"/>
<evidence type="ECO:0000313" key="4">
    <source>
        <dbReference type="EMBL" id="KAK8047911.1"/>
    </source>
</evidence>
<evidence type="ECO:0000256" key="3">
    <source>
        <dbReference type="SAM" id="SignalP"/>
    </source>
</evidence>
<reference evidence="4 5" key="1">
    <citation type="submission" date="2023-01" db="EMBL/GenBank/DDBJ databases">
        <title>Analysis of 21 Apiospora genomes using comparative genomics revels a genus with tremendous synthesis potential of carbohydrate active enzymes and secondary metabolites.</title>
        <authorList>
            <person name="Sorensen T."/>
        </authorList>
    </citation>
    <scope>NUCLEOTIDE SEQUENCE [LARGE SCALE GENOMIC DNA]</scope>
    <source>
        <strain evidence="4 5">CBS 83171</strain>
    </source>
</reference>
<feature type="region of interest" description="Disordered" evidence="1">
    <location>
        <begin position="533"/>
        <end position="600"/>
    </location>
</feature>
<evidence type="ECO:0008006" key="6">
    <source>
        <dbReference type="Google" id="ProtNLM"/>
    </source>
</evidence>